<feature type="transmembrane region" description="Helical" evidence="1">
    <location>
        <begin position="317"/>
        <end position="336"/>
    </location>
</feature>
<gene>
    <name evidence="3" type="ORF">PPEP_b0511</name>
</gene>
<dbReference type="Pfam" id="PF04235">
    <property type="entry name" value="DUF418"/>
    <property type="match status" value="1"/>
</dbReference>
<feature type="transmembrane region" description="Helical" evidence="1">
    <location>
        <begin position="243"/>
        <end position="264"/>
    </location>
</feature>
<dbReference type="AlphaFoldDB" id="A0A8I0N0K6"/>
<dbReference type="PANTHER" id="PTHR30590">
    <property type="entry name" value="INNER MEMBRANE PROTEIN"/>
    <property type="match status" value="1"/>
</dbReference>
<keyword evidence="1" id="KW-1133">Transmembrane helix</keyword>
<reference evidence="3 4" key="1">
    <citation type="submission" date="2015-06" db="EMBL/GenBank/DDBJ databases">
        <title>Genome sequence of Pseudoalteromonas peptidolytica.</title>
        <authorList>
            <person name="Xie B.-B."/>
            <person name="Rong J.-C."/>
            <person name="Qin Q.-L."/>
            <person name="Zhang Y.-Z."/>
        </authorList>
    </citation>
    <scope>NUCLEOTIDE SEQUENCE [LARGE SCALE GENOMIC DNA]</scope>
    <source>
        <strain evidence="3 4">F12-50-A1</strain>
    </source>
</reference>
<organism evidence="3 4">
    <name type="scientific">Pseudoalteromonas peptidolytica F12-50-A1</name>
    <dbReference type="NCBI Taxonomy" id="1315280"/>
    <lineage>
        <taxon>Bacteria</taxon>
        <taxon>Pseudomonadati</taxon>
        <taxon>Pseudomonadota</taxon>
        <taxon>Gammaproteobacteria</taxon>
        <taxon>Alteromonadales</taxon>
        <taxon>Pseudoalteromonadaceae</taxon>
        <taxon>Pseudoalteromonas</taxon>
    </lineage>
</organism>
<feature type="transmembrane region" description="Helical" evidence="1">
    <location>
        <begin position="220"/>
        <end position="237"/>
    </location>
</feature>
<name>A0A8I0N0K6_9GAMM</name>
<comment type="caution">
    <text evidence="3">The sequence shown here is derived from an EMBL/GenBank/DDBJ whole genome shotgun (WGS) entry which is preliminary data.</text>
</comment>
<dbReference type="InterPro" id="IPR052529">
    <property type="entry name" value="Bact_Transport_Assoc"/>
</dbReference>
<keyword evidence="4" id="KW-1185">Reference proteome</keyword>
<accession>A0A8I0N0K6</accession>
<dbReference type="PANTHER" id="PTHR30590:SF2">
    <property type="entry name" value="INNER MEMBRANE PROTEIN"/>
    <property type="match status" value="1"/>
</dbReference>
<proteinExistence type="predicted"/>
<protein>
    <recommendedName>
        <fullName evidence="2">DUF418 domain-containing protein</fullName>
    </recommendedName>
</protein>
<feature type="transmembrane region" description="Helical" evidence="1">
    <location>
        <begin position="122"/>
        <end position="143"/>
    </location>
</feature>
<evidence type="ECO:0000313" key="3">
    <source>
        <dbReference type="EMBL" id="MBE0348703.1"/>
    </source>
</evidence>
<evidence type="ECO:0000256" key="1">
    <source>
        <dbReference type="SAM" id="Phobius"/>
    </source>
</evidence>
<evidence type="ECO:0000313" key="4">
    <source>
        <dbReference type="Proteomes" id="UP000660708"/>
    </source>
</evidence>
<dbReference type="EMBL" id="AQHF01000034">
    <property type="protein sequence ID" value="MBE0348703.1"/>
    <property type="molecule type" value="Genomic_DNA"/>
</dbReference>
<keyword evidence="1" id="KW-0472">Membrane</keyword>
<dbReference type="Proteomes" id="UP000660708">
    <property type="component" value="Unassembled WGS sequence"/>
</dbReference>
<sequence length="359" mass="40598">MDAIRGFALLGLLSMNLVHMANFELGYVAASPAHHLDPFFAMVNSIFFDGRFRSLFAMLFGAALCVQVANASSSEQAKIRLKWLLLFGMVHGVLIWPGDILFNYALSGFVALKFIDAQRAKLIRYTAGFIVLPALLLSILLLVDPEASINRSSPEYLELVQRVPNTYWQLVVNNGLYFIIVSLLIPVITLWYTAGLMLLGMLLFKDGLFELNTREPTEKINLYAVLAIVLSFVGFVVERKVGIAFFEGIDWLLAIPVALFYIVVIKSVMRASRYKLYTMQVVGRLALTLYISQSIIFVSYFHFIQPEAISKWDRVDYFAAFVVATILQLVIANLYFKVFKQGPLEKLLKWLTLRRGGHD</sequence>
<evidence type="ECO:0000259" key="2">
    <source>
        <dbReference type="Pfam" id="PF04235"/>
    </source>
</evidence>
<dbReference type="InterPro" id="IPR007349">
    <property type="entry name" value="DUF418"/>
</dbReference>
<keyword evidence="1" id="KW-0812">Transmembrane</keyword>
<feature type="domain" description="DUF418" evidence="2">
    <location>
        <begin position="205"/>
        <end position="354"/>
    </location>
</feature>
<feature type="transmembrane region" description="Helical" evidence="1">
    <location>
        <begin position="285"/>
        <end position="305"/>
    </location>
</feature>